<dbReference type="PRINTS" id="PR00260">
    <property type="entry name" value="CHEMTRNSDUCR"/>
</dbReference>
<evidence type="ECO:0000256" key="4">
    <source>
        <dbReference type="ARBA" id="ARBA00029447"/>
    </source>
</evidence>
<dbReference type="AlphaFoldDB" id="A0A967KB69"/>
<dbReference type="InterPro" id="IPR000727">
    <property type="entry name" value="T_SNARE_dom"/>
</dbReference>
<dbReference type="PROSITE" id="PS50885">
    <property type="entry name" value="HAMP"/>
    <property type="match status" value="1"/>
</dbReference>
<reference evidence="12" key="1">
    <citation type="submission" date="2020-03" db="EMBL/GenBank/DDBJ databases">
        <title>Genome of Pelagibius litoralis DSM 21314T.</title>
        <authorList>
            <person name="Wang G."/>
        </authorList>
    </citation>
    <scope>NUCLEOTIDE SEQUENCE</scope>
    <source>
        <strain evidence="12">DSM 21314</strain>
    </source>
</reference>
<accession>A0A967KB69</accession>
<dbReference type="InterPro" id="IPR004089">
    <property type="entry name" value="MCPsignal_dom"/>
</dbReference>
<gene>
    <name evidence="12" type="ORF">HBA54_20075</name>
</gene>
<keyword evidence="2" id="KW-1003">Cell membrane</keyword>
<dbReference type="GO" id="GO:0007165">
    <property type="term" value="P:signal transduction"/>
    <property type="evidence" value="ECO:0007669"/>
    <property type="project" value="UniProtKB-KW"/>
</dbReference>
<keyword evidence="7" id="KW-0812">Transmembrane</keyword>
<feature type="domain" description="T-SNARE coiled-coil homology" evidence="9">
    <location>
        <begin position="583"/>
        <end position="645"/>
    </location>
</feature>
<feature type="region of interest" description="Disordered" evidence="6">
    <location>
        <begin position="390"/>
        <end position="410"/>
    </location>
</feature>
<dbReference type="GO" id="GO:0006935">
    <property type="term" value="P:chemotaxis"/>
    <property type="evidence" value="ECO:0007669"/>
    <property type="project" value="InterPro"/>
</dbReference>
<dbReference type="PROSITE" id="PS50192">
    <property type="entry name" value="T_SNARE"/>
    <property type="match status" value="1"/>
</dbReference>
<evidence type="ECO:0000259" key="9">
    <source>
        <dbReference type="PROSITE" id="PS50192"/>
    </source>
</evidence>
<feature type="transmembrane region" description="Helical" evidence="7">
    <location>
        <begin position="314"/>
        <end position="336"/>
    </location>
</feature>
<protein>
    <submittedName>
        <fullName evidence="12">HAMP domain-containing protein</fullName>
    </submittedName>
</protein>
<comment type="subcellular location">
    <subcellularLocation>
        <location evidence="1">Cell inner membrane</location>
        <topology evidence="1">Multi-pass membrane protein</topology>
    </subcellularLocation>
</comment>
<dbReference type="Pfam" id="PF00015">
    <property type="entry name" value="MCPsignal"/>
    <property type="match status" value="1"/>
</dbReference>
<dbReference type="SMART" id="SM00283">
    <property type="entry name" value="MA"/>
    <property type="match status" value="1"/>
</dbReference>
<dbReference type="InterPro" id="IPR004090">
    <property type="entry name" value="Chemotax_Me-accpt_rcpt"/>
</dbReference>
<dbReference type="PROSITE" id="PS50111">
    <property type="entry name" value="CHEMOTAXIS_TRANSDUC_2"/>
    <property type="match status" value="1"/>
</dbReference>
<evidence type="ECO:0000256" key="6">
    <source>
        <dbReference type="SAM" id="MobiDB-lite"/>
    </source>
</evidence>
<dbReference type="Pfam" id="PF08376">
    <property type="entry name" value="NIT"/>
    <property type="match status" value="1"/>
</dbReference>
<name>A0A967KB69_9PROT</name>
<evidence type="ECO:0000259" key="8">
    <source>
        <dbReference type="PROSITE" id="PS50111"/>
    </source>
</evidence>
<comment type="similarity">
    <text evidence="4">Belongs to the methyl-accepting chemotaxis (MCP) protein family.</text>
</comment>
<proteinExistence type="inferred from homology"/>
<keyword evidence="7" id="KW-1133">Transmembrane helix</keyword>
<evidence type="ECO:0000313" key="12">
    <source>
        <dbReference type="EMBL" id="NIA70902.1"/>
    </source>
</evidence>
<evidence type="ECO:0000256" key="1">
    <source>
        <dbReference type="ARBA" id="ARBA00004429"/>
    </source>
</evidence>
<keyword evidence="7" id="KW-0472">Membrane</keyword>
<evidence type="ECO:0000256" key="3">
    <source>
        <dbReference type="ARBA" id="ARBA00023224"/>
    </source>
</evidence>
<dbReference type="Gene3D" id="1.10.287.950">
    <property type="entry name" value="Methyl-accepting chemotaxis protein"/>
    <property type="match status" value="1"/>
</dbReference>
<dbReference type="PANTHER" id="PTHR32089">
    <property type="entry name" value="METHYL-ACCEPTING CHEMOTAXIS PROTEIN MCPB"/>
    <property type="match status" value="1"/>
</dbReference>
<evidence type="ECO:0000256" key="2">
    <source>
        <dbReference type="ARBA" id="ARBA00022519"/>
    </source>
</evidence>
<feature type="domain" description="Methyl-accepting transducer" evidence="8">
    <location>
        <begin position="424"/>
        <end position="653"/>
    </location>
</feature>
<dbReference type="GO" id="GO:0004888">
    <property type="term" value="F:transmembrane signaling receptor activity"/>
    <property type="evidence" value="ECO:0007669"/>
    <property type="project" value="InterPro"/>
</dbReference>
<keyword evidence="3 5" id="KW-0807">Transducer</keyword>
<dbReference type="InterPro" id="IPR013587">
    <property type="entry name" value="Nitrate/nitrite_sensing"/>
</dbReference>
<feature type="domain" description="NIT" evidence="11">
    <location>
        <begin position="54"/>
        <end position="306"/>
    </location>
</feature>
<evidence type="ECO:0000313" key="13">
    <source>
        <dbReference type="Proteomes" id="UP000761264"/>
    </source>
</evidence>
<feature type="domain" description="HAMP" evidence="10">
    <location>
        <begin position="337"/>
        <end position="390"/>
    </location>
</feature>
<evidence type="ECO:0000256" key="7">
    <source>
        <dbReference type="SAM" id="Phobius"/>
    </source>
</evidence>
<evidence type="ECO:0000259" key="11">
    <source>
        <dbReference type="PROSITE" id="PS50906"/>
    </source>
</evidence>
<sequence length="687" mass="72095">MKKLLRNTKIRTRIGVALALPLIGLLVMSFLSIGEQVKVAGDMKRLQELSTLAPDISALVHELQKERGASAGFIGKKGEGAFSERLNKQREVTDQQLGHFAAAIDAFDAAAFGTVFEGKLQAALENVEQLDQQRAEVSNLSLSVGQMAKYYTGTIAKLLDSVGEMAVLSTDAEVTDAIVVYINFLQAKERAGIERAMGASGFGKGSFAPAVHQRFVSLIAQQGAFIANFFAFASPAQKAFYAETLQGQAVDEVARMRKIAIESAYGGSLGDVTGPVWFDTITQKINLLKQVEDRIATDLQGLVIELGEQAQHGFIILAAGIVILLLATAVVVTVSVRSVTGPLSGATTQMNVLASGDLSIEIEGVDRGDELGEMARAVAIFKEQGVEARRLDAQQKDERESNERDKREAMHSLAADVEASLDPVVSDVSAASSQLRTTAEGLSTVAGQTSERAGVVAHAADSASSNVQTVASASEELSSSISEISRQVAQSQEISGKAVAEADRAGQTVNGLAEAAQKIGDVVSLIQDIAEQTNLLALNATIEAARAGDAGKGFAVVANEVKSLANQTAQATEDIGTQIGDMQSATGDTVEAIESVRSIIDEMGATATAIGAAVEEQDSATQEISRNAQEVAQGTQEVTSNIAGVTEAASNSGQSAKEVLQASDQLSKGSQILRSKLDEFLAQLRAA</sequence>
<dbReference type="CDD" id="cd06225">
    <property type="entry name" value="HAMP"/>
    <property type="match status" value="1"/>
</dbReference>
<dbReference type="SMART" id="SM00304">
    <property type="entry name" value="HAMP"/>
    <property type="match status" value="1"/>
</dbReference>
<organism evidence="12 13">
    <name type="scientific">Pelagibius litoralis</name>
    <dbReference type="NCBI Taxonomy" id="374515"/>
    <lineage>
        <taxon>Bacteria</taxon>
        <taxon>Pseudomonadati</taxon>
        <taxon>Pseudomonadota</taxon>
        <taxon>Alphaproteobacteria</taxon>
        <taxon>Rhodospirillales</taxon>
        <taxon>Rhodovibrionaceae</taxon>
        <taxon>Pelagibius</taxon>
    </lineage>
</organism>
<keyword evidence="13" id="KW-1185">Reference proteome</keyword>
<dbReference type="InterPro" id="IPR010910">
    <property type="entry name" value="Nitrate/nitrite_sensing_bac"/>
</dbReference>
<dbReference type="PROSITE" id="PS50906">
    <property type="entry name" value="NIT"/>
    <property type="match status" value="1"/>
</dbReference>
<dbReference type="SUPFAM" id="SSF58104">
    <property type="entry name" value="Methyl-accepting chemotaxis protein (MCP) signaling domain"/>
    <property type="match status" value="1"/>
</dbReference>
<comment type="caution">
    <text evidence="12">The sequence shown here is derived from an EMBL/GenBank/DDBJ whole genome shotgun (WGS) entry which is preliminary data.</text>
</comment>
<dbReference type="GO" id="GO:0005886">
    <property type="term" value="C:plasma membrane"/>
    <property type="evidence" value="ECO:0007669"/>
    <property type="project" value="UniProtKB-SubCell"/>
</dbReference>
<dbReference type="Proteomes" id="UP000761264">
    <property type="component" value="Unassembled WGS sequence"/>
</dbReference>
<dbReference type="EMBL" id="JAAQPH010000017">
    <property type="protein sequence ID" value="NIA70902.1"/>
    <property type="molecule type" value="Genomic_DNA"/>
</dbReference>
<keyword evidence="2" id="KW-0997">Cell inner membrane</keyword>
<dbReference type="Pfam" id="PF00672">
    <property type="entry name" value="HAMP"/>
    <property type="match status" value="1"/>
</dbReference>
<dbReference type="RefSeq" id="WP_167227983.1">
    <property type="nucleotide sequence ID" value="NZ_JAAQPH010000017.1"/>
</dbReference>
<dbReference type="Gene3D" id="6.10.340.10">
    <property type="match status" value="1"/>
</dbReference>
<evidence type="ECO:0000256" key="5">
    <source>
        <dbReference type="PROSITE-ProRule" id="PRU00284"/>
    </source>
</evidence>
<evidence type="ECO:0000259" key="10">
    <source>
        <dbReference type="PROSITE" id="PS50885"/>
    </source>
</evidence>
<dbReference type="PANTHER" id="PTHR32089:SF112">
    <property type="entry name" value="LYSOZYME-LIKE PROTEIN-RELATED"/>
    <property type="match status" value="1"/>
</dbReference>
<dbReference type="InterPro" id="IPR003660">
    <property type="entry name" value="HAMP_dom"/>
</dbReference>